<dbReference type="EnsemblPlants" id="MELO3C035056.2.1">
    <property type="protein sequence ID" value="MELO3C035056.2.1"/>
    <property type="gene ID" value="MELO3C035056.2"/>
</dbReference>
<evidence type="ECO:0000313" key="2">
    <source>
        <dbReference type="EnsemblPlants" id="MELO3C035056.2.1"/>
    </source>
</evidence>
<keyword evidence="1" id="KW-0812">Transmembrane</keyword>
<proteinExistence type="predicted"/>
<organism evidence="2">
    <name type="scientific">Cucumis melo</name>
    <name type="common">Muskmelon</name>
    <dbReference type="NCBI Taxonomy" id="3656"/>
    <lineage>
        <taxon>Eukaryota</taxon>
        <taxon>Viridiplantae</taxon>
        <taxon>Streptophyta</taxon>
        <taxon>Embryophyta</taxon>
        <taxon>Tracheophyta</taxon>
        <taxon>Spermatophyta</taxon>
        <taxon>Magnoliopsida</taxon>
        <taxon>eudicotyledons</taxon>
        <taxon>Gunneridae</taxon>
        <taxon>Pentapetalae</taxon>
        <taxon>rosids</taxon>
        <taxon>fabids</taxon>
        <taxon>Cucurbitales</taxon>
        <taxon>Cucurbitaceae</taxon>
        <taxon>Benincaseae</taxon>
        <taxon>Cucumis</taxon>
    </lineage>
</organism>
<dbReference type="AlphaFoldDB" id="A0A9I9EKD0"/>
<keyword evidence="1" id="KW-1133">Transmembrane helix</keyword>
<evidence type="ECO:0000256" key="1">
    <source>
        <dbReference type="SAM" id="Phobius"/>
    </source>
</evidence>
<sequence length="194" mass="22035">MSLYYQPLLPSSSSTVHFFTSAGSNHIYSSNLYQMSIRNRAIEFLVDIINTMDATHSVVSTNDVILNRSCRDMGVGASYVRAVQHRWLNKPSILGVNLVVVLARDFQEEKKFWTKEEVENYKDAYRVKHDPLKFAAACLVSQSMARNFSSRNSSIFLLPYSSEIFLSLSVIGGDVGSLTWAVYWVVVFRIFRGK</sequence>
<protein>
    <submittedName>
        <fullName evidence="2">Uncharacterized protein</fullName>
    </submittedName>
</protein>
<name>A0A9I9EKD0_CUCME</name>
<reference evidence="2" key="1">
    <citation type="submission" date="2023-03" db="UniProtKB">
        <authorList>
            <consortium name="EnsemblPlants"/>
        </authorList>
    </citation>
    <scope>IDENTIFICATION</scope>
</reference>
<feature type="transmembrane region" description="Helical" evidence="1">
    <location>
        <begin position="164"/>
        <end position="191"/>
    </location>
</feature>
<accession>A0A9I9EKD0</accession>
<dbReference type="Gramene" id="MELO3C035056.2.1">
    <property type="protein sequence ID" value="MELO3C035056.2.1"/>
    <property type="gene ID" value="MELO3C035056.2"/>
</dbReference>
<keyword evidence="1" id="KW-0472">Membrane</keyword>